<sequence>MKYCKRCLQPDTRPDIKFDENGVCYACLYEERKRSIDWKSRQLELKEIVERAKRKAKKLNTYDCVIGVSGGKDSTFQAIYAKEKLGLNVLLVNCQPDNITEVGRHNMENLISLGFDCIQMRPNPQITKQLVKKSFYEYGNPIKPTEYSLWSSAYIIAEKFNIPLIIQGENAALTLGLVNGLGNDGNALNVNNGNTVNGCKATDWESDSISLDKLFMYNFPDKKVLIEKDIEAIYLQYYVREWSQVYNADFSIARGLWGRSREKLEDIGRYRRYTALDSDMQIVNQMIKYYKFGFGFATDEACYDIREGRLTREEAKWLVNKYDGKCSSRYIKEFCEYIDISEEEFWNVVDKYVNKDIFSKDPSTSKWIPKFTVGEDFE</sequence>
<dbReference type="EMBL" id="CP000382">
    <property type="protein sequence ID" value="ABK60826.1"/>
    <property type="molecule type" value="Genomic_DNA"/>
</dbReference>
<dbReference type="AlphaFoldDB" id="A0Q008"/>
<dbReference type="KEGG" id="cno:NT01CX_1887"/>
<dbReference type="STRING" id="386415.NT01CX_1887"/>
<dbReference type="InterPro" id="IPR020022">
    <property type="entry name" value="N-acetyl_sugar_amidoTrfase"/>
</dbReference>
<dbReference type="eggNOG" id="COG0037">
    <property type="taxonomic scope" value="Bacteria"/>
</dbReference>
<proteinExistence type="predicted"/>
<dbReference type="Proteomes" id="UP000008220">
    <property type="component" value="Chromosome"/>
</dbReference>
<organism evidence="1 2">
    <name type="scientific">Clostridium novyi (strain NT)</name>
    <dbReference type="NCBI Taxonomy" id="386415"/>
    <lineage>
        <taxon>Bacteria</taxon>
        <taxon>Bacillati</taxon>
        <taxon>Bacillota</taxon>
        <taxon>Clostridia</taxon>
        <taxon>Eubacteriales</taxon>
        <taxon>Clostridiaceae</taxon>
        <taxon>Clostridium</taxon>
    </lineage>
</organism>
<gene>
    <name evidence="1" type="ordered locus">NT01CX_1887</name>
</gene>
<dbReference type="Gene3D" id="3.40.50.620">
    <property type="entry name" value="HUPs"/>
    <property type="match status" value="1"/>
</dbReference>
<keyword evidence="2" id="KW-1185">Reference proteome</keyword>
<evidence type="ECO:0000313" key="2">
    <source>
        <dbReference type="Proteomes" id="UP000008220"/>
    </source>
</evidence>
<name>A0Q008_CLONN</name>
<evidence type="ECO:0000313" key="1">
    <source>
        <dbReference type="EMBL" id="ABK60826.1"/>
    </source>
</evidence>
<dbReference type="HOGENOM" id="CLU_056004_1_0_9"/>
<dbReference type="RefSeq" id="WP_011721964.1">
    <property type="nucleotide sequence ID" value="NC_008593.1"/>
</dbReference>
<dbReference type="SUPFAM" id="SSF52402">
    <property type="entry name" value="Adenine nucleotide alpha hydrolases-like"/>
    <property type="match status" value="1"/>
</dbReference>
<dbReference type="PATRIC" id="fig|386415.7.peg.989"/>
<accession>A0Q008</accession>
<protein>
    <submittedName>
        <fullName evidence="1">LPS biosynthesis protein WbpG</fullName>
    </submittedName>
</protein>
<reference evidence="1 2" key="1">
    <citation type="journal article" date="2006" name="Nat. Biotechnol.">
        <title>The genome and transcriptomes of the anti-tumor agent Clostridium novyi-NT.</title>
        <authorList>
            <person name="Bettegowda C."/>
            <person name="Huang X."/>
            <person name="Lin J."/>
            <person name="Cheong I."/>
            <person name="Kohli M."/>
            <person name="Szabo S.A."/>
            <person name="Zhang X."/>
            <person name="Diaz L.A. Jr."/>
            <person name="Velculescu V.E."/>
            <person name="Parmigiani G."/>
            <person name="Kinzler K.W."/>
            <person name="Vogelstein B."/>
            <person name="Zhou S."/>
        </authorList>
    </citation>
    <scope>NUCLEOTIDE SEQUENCE [LARGE SCALE GENOMIC DNA]</scope>
    <source>
        <strain evidence="1 2">NT</strain>
    </source>
</reference>
<dbReference type="InterPro" id="IPR014729">
    <property type="entry name" value="Rossmann-like_a/b/a_fold"/>
</dbReference>
<dbReference type="NCBIfam" id="TIGR03573">
    <property type="entry name" value="WbuX"/>
    <property type="match status" value="1"/>
</dbReference>